<comment type="similarity">
    <text evidence="1">Belongs to the multicopper oxidase family.</text>
</comment>
<keyword evidence="4" id="KW-0186">Copper</keyword>
<evidence type="ECO:0000259" key="6">
    <source>
        <dbReference type="Pfam" id="PF07732"/>
    </source>
</evidence>
<evidence type="ECO:0000256" key="2">
    <source>
        <dbReference type="ARBA" id="ARBA00022723"/>
    </source>
</evidence>
<keyword evidence="8" id="KW-1185">Reference proteome</keyword>
<dbReference type="EMBL" id="CAJVPS010000963">
    <property type="protein sequence ID" value="CAG8517303.1"/>
    <property type="molecule type" value="Genomic_DNA"/>
</dbReference>
<evidence type="ECO:0000313" key="7">
    <source>
        <dbReference type="EMBL" id="CAG8517303.1"/>
    </source>
</evidence>
<feature type="non-terminal residue" evidence="7">
    <location>
        <position position="228"/>
    </location>
</feature>
<reference evidence="7" key="1">
    <citation type="submission" date="2021-06" db="EMBL/GenBank/DDBJ databases">
        <authorList>
            <person name="Kallberg Y."/>
            <person name="Tangrot J."/>
            <person name="Rosling A."/>
        </authorList>
    </citation>
    <scope>NUCLEOTIDE SEQUENCE</scope>
    <source>
        <strain evidence="7">FL130A</strain>
    </source>
</reference>
<feature type="domain" description="Plastocyanin-like" evidence="6">
    <location>
        <begin position="48"/>
        <end position="164"/>
    </location>
</feature>
<dbReference type="InterPro" id="IPR045087">
    <property type="entry name" value="Cu-oxidase_fam"/>
</dbReference>
<organism evidence="7 8">
    <name type="scientific">Ambispora leptoticha</name>
    <dbReference type="NCBI Taxonomy" id="144679"/>
    <lineage>
        <taxon>Eukaryota</taxon>
        <taxon>Fungi</taxon>
        <taxon>Fungi incertae sedis</taxon>
        <taxon>Mucoromycota</taxon>
        <taxon>Glomeromycotina</taxon>
        <taxon>Glomeromycetes</taxon>
        <taxon>Archaeosporales</taxon>
        <taxon>Ambisporaceae</taxon>
        <taxon>Ambispora</taxon>
    </lineage>
</organism>
<dbReference type="Pfam" id="PF07732">
    <property type="entry name" value="Cu-oxidase_3"/>
    <property type="match status" value="1"/>
</dbReference>
<dbReference type="PANTHER" id="PTHR11709">
    <property type="entry name" value="MULTI-COPPER OXIDASE"/>
    <property type="match status" value="1"/>
</dbReference>
<dbReference type="Gene3D" id="2.60.40.420">
    <property type="entry name" value="Cupredoxins - blue copper proteins"/>
    <property type="match status" value="2"/>
</dbReference>
<dbReference type="OrthoDB" id="2121828at2759"/>
<dbReference type="PANTHER" id="PTHR11709:SF394">
    <property type="entry name" value="FI03373P-RELATED"/>
    <property type="match status" value="1"/>
</dbReference>
<name>A0A9N9F8R4_9GLOM</name>
<keyword evidence="5" id="KW-0472">Membrane</keyword>
<accession>A0A9N9F8R4</accession>
<gene>
    <name evidence="7" type="ORF">ALEPTO_LOCUS4283</name>
</gene>
<keyword evidence="3" id="KW-0560">Oxidoreductase</keyword>
<protein>
    <submittedName>
        <fullName evidence="7">12299_t:CDS:1</fullName>
    </submittedName>
</protein>
<evidence type="ECO:0000256" key="1">
    <source>
        <dbReference type="ARBA" id="ARBA00010609"/>
    </source>
</evidence>
<proteinExistence type="inferred from homology"/>
<dbReference type="GO" id="GO:0016491">
    <property type="term" value="F:oxidoreductase activity"/>
    <property type="evidence" value="ECO:0007669"/>
    <property type="project" value="UniProtKB-KW"/>
</dbReference>
<feature type="transmembrane region" description="Helical" evidence="5">
    <location>
        <begin position="21"/>
        <end position="40"/>
    </location>
</feature>
<evidence type="ECO:0000256" key="4">
    <source>
        <dbReference type="ARBA" id="ARBA00023008"/>
    </source>
</evidence>
<dbReference type="GO" id="GO:0005507">
    <property type="term" value="F:copper ion binding"/>
    <property type="evidence" value="ECO:0007669"/>
    <property type="project" value="InterPro"/>
</dbReference>
<dbReference type="AlphaFoldDB" id="A0A9N9F8R4"/>
<sequence>MTSKKLLLYYFLTANSLLQRLFVIIITITILSLLATGINIREYNFTITYLPIKDCGNPNRDVIHINGAYPPPPIRASVGEIIRVNMINHMQKDNITLHFHGIRQRGTPLADGVPFITQYQTEPNKTYTYEFVACPEQAGTYFYHSHVGLTTITGHGALIIYDKTHPFEYDDERIIVLSDFWNNTDTDDVLEAGLYASPLKFVGSPADLLINGRTGGNNNDKCGPDKIW</sequence>
<dbReference type="CDD" id="cd04206">
    <property type="entry name" value="CuRO_1_LCC_like"/>
    <property type="match status" value="1"/>
</dbReference>
<keyword evidence="5" id="KW-1133">Transmembrane helix</keyword>
<evidence type="ECO:0000256" key="5">
    <source>
        <dbReference type="SAM" id="Phobius"/>
    </source>
</evidence>
<keyword evidence="5" id="KW-0812">Transmembrane</keyword>
<evidence type="ECO:0000256" key="3">
    <source>
        <dbReference type="ARBA" id="ARBA00023002"/>
    </source>
</evidence>
<dbReference type="InterPro" id="IPR011707">
    <property type="entry name" value="Cu-oxidase-like_N"/>
</dbReference>
<keyword evidence="2" id="KW-0479">Metal-binding</keyword>
<dbReference type="SUPFAM" id="SSF49503">
    <property type="entry name" value="Cupredoxins"/>
    <property type="match status" value="1"/>
</dbReference>
<comment type="caution">
    <text evidence="7">The sequence shown here is derived from an EMBL/GenBank/DDBJ whole genome shotgun (WGS) entry which is preliminary data.</text>
</comment>
<dbReference type="InterPro" id="IPR008972">
    <property type="entry name" value="Cupredoxin"/>
</dbReference>
<dbReference type="Proteomes" id="UP000789508">
    <property type="component" value="Unassembled WGS sequence"/>
</dbReference>
<evidence type="ECO:0000313" key="8">
    <source>
        <dbReference type="Proteomes" id="UP000789508"/>
    </source>
</evidence>